<keyword evidence="1" id="KW-0547">Nucleotide-binding</keyword>
<dbReference type="Pfam" id="PF04548">
    <property type="entry name" value="AIG1"/>
    <property type="match status" value="1"/>
</dbReference>
<evidence type="ECO:0000259" key="2">
    <source>
        <dbReference type="Pfam" id="PF04548"/>
    </source>
</evidence>
<evidence type="ECO:0000313" key="3">
    <source>
        <dbReference type="EMBL" id="KAH7094265.1"/>
    </source>
</evidence>
<dbReference type="OrthoDB" id="8954335at2759"/>
<dbReference type="InterPro" id="IPR006703">
    <property type="entry name" value="G_AIG1"/>
</dbReference>
<dbReference type="AlphaFoldDB" id="A0A8K0RG03"/>
<dbReference type="GO" id="GO:0016787">
    <property type="term" value="F:hydrolase activity"/>
    <property type="evidence" value="ECO:0007669"/>
    <property type="project" value="UniProtKB-KW"/>
</dbReference>
<dbReference type="InterPro" id="IPR027417">
    <property type="entry name" value="P-loop_NTPase"/>
</dbReference>
<comment type="caution">
    <text evidence="3">The sequence shown here is derived from an EMBL/GenBank/DDBJ whole genome shotgun (WGS) entry which is preliminary data.</text>
</comment>
<feature type="domain" description="AIG1-type G" evidence="2">
    <location>
        <begin position="1"/>
        <end position="162"/>
    </location>
</feature>
<dbReference type="EMBL" id="JAGMVJ010000001">
    <property type="protein sequence ID" value="KAH7094265.1"/>
    <property type="molecule type" value="Genomic_DNA"/>
</dbReference>
<dbReference type="Proteomes" id="UP000813461">
    <property type="component" value="Unassembled WGS sequence"/>
</dbReference>
<reference evidence="3" key="1">
    <citation type="journal article" date="2021" name="Nat. Commun.">
        <title>Genetic determinants of endophytism in the Arabidopsis root mycobiome.</title>
        <authorList>
            <person name="Mesny F."/>
            <person name="Miyauchi S."/>
            <person name="Thiergart T."/>
            <person name="Pickel B."/>
            <person name="Atanasova L."/>
            <person name="Karlsson M."/>
            <person name="Huettel B."/>
            <person name="Barry K.W."/>
            <person name="Haridas S."/>
            <person name="Chen C."/>
            <person name="Bauer D."/>
            <person name="Andreopoulos W."/>
            <person name="Pangilinan J."/>
            <person name="LaButti K."/>
            <person name="Riley R."/>
            <person name="Lipzen A."/>
            <person name="Clum A."/>
            <person name="Drula E."/>
            <person name="Henrissat B."/>
            <person name="Kohler A."/>
            <person name="Grigoriev I.V."/>
            <person name="Martin F.M."/>
            <person name="Hacquard S."/>
        </authorList>
    </citation>
    <scope>NUCLEOTIDE SEQUENCE</scope>
    <source>
        <strain evidence="3">MPI-SDFR-AT-0120</strain>
    </source>
</reference>
<sequence>MGVTGAGKSAFISTCTQESLPDEAHSLFSCTTKVTVHTTVLSGRTIHLIDTPGFDDSGRSDEEILQELAYWLTAATERDLQLSGIIYLHRITDVRLQGSALRSLRALRSICGDQNIRGVIVATTMWDQLEPDMIATAFSRHEKLRKKILDELGDNGARIVALSDGRAAALELVEHFVREGSRMMLAFQHQLMKRNATLLSTDVGKLLAKEWQGQFSHYRDAIESAQSSITAVIEDRKSEGRSTVRDIIDNAMMDSMEPMQKRLEAMKEDIISIRQSWEKKLIADRKALERASRENEDSIQIRQRALEELFRSEQLSRQPEVAHQLEASLVGEIDDLGHRGTMIMSRQRNRLDRRWTPIKGPSGAMEILGAGLAVGQIVAMACVVM</sequence>
<dbReference type="GO" id="GO:0005525">
    <property type="term" value="F:GTP binding"/>
    <property type="evidence" value="ECO:0007669"/>
    <property type="project" value="InterPro"/>
</dbReference>
<protein>
    <submittedName>
        <fullName evidence="3">P-loop containing nucleoside triphosphate hydrolase protein</fullName>
    </submittedName>
</protein>
<evidence type="ECO:0000313" key="4">
    <source>
        <dbReference type="Proteomes" id="UP000813461"/>
    </source>
</evidence>
<organism evidence="3 4">
    <name type="scientific">Paraphoma chrysanthemicola</name>
    <dbReference type="NCBI Taxonomy" id="798071"/>
    <lineage>
        <taxon>Eukaryota</taxon>
        <taxon>Fungi</taxon>
        <taxon>Dikarya</taxon>
        <taxon>Ascomycota</taxon>
        <taxon>Pezizomycotina</taxon>
        <taxon>Dothideomycetes</taxon>
        <taxon>Pleosporomycetidae</taxon>
        <taxon>Pleosporales</taxon>
        <taxon>Pleosporineae</taxon>
        <taxon>Phaeosphaeriaceae</taxon>
        <taxon>Paraphoma</taxon>
    </lineage>
</organism>
<dbReference type="SUPFAM" id="SSF52540">
    <property type="entry name" value="P-loop containing nucleoside triphosphate hydrolases"/>
    <property type="match status" value="1"/>
</dbReference>
<accession>A0A8K0RG03</accession>
<dbReference type="CDD" id="cd00882">
    <property type="entry name" value="Ras_like_GTPase"/>
    <property type="match status" value="1"/>
</dbReference>
<name>A0A8K0RG03_9PLEO</name>
<evidence type="ECO:0000256" key="1">
    <source>
        <dbReference type="ARBA" id="ARBA00022741"/>
    </source>
</evidence>
<dbReference type="Gene3D" id="3.40.50.300">
    <property type="entry name" value="P-loop containing nucleotide triphosphate hydrolases"/>
    <property type="match status" value="1"/>
</dbReference>
<keyword evidence="4" id="KW-1185">Reference proteome</keyword>
<keyword evidence="3" id="KW-0378">Hydrolase</keyword>
<proteinExistence type="predicted"/>
<gene>
    <name evidence="3" type="ORF">FB567DRAFT_194</name>
</gene>